<dbReference type="KEGG" id="pej:FYC62_10270"/>
<comment type="similarity">
    <text evidence="1">Belongs to the transglycosylase Slt family.</text>
</comment>
<evidence type="ECO:0000259" key="2">
    <source>
        <dbReference type="Pfam" id="PF01464"/>
    </source>
</evidence>
<evidence type="ECO:0000256" key="1">
    <source>
        <dbReference type="ARBA" id="ARBA00007734"/>
    </source>
</evidence>
<dbReference type="PANTHER" id="PTHR37423">
    <property type="entry name" value="SOLUBLE LYTIC MUREIN TRANSGLYCOSYLASE-RELATED"/>
    <property type="match status" value="1"/>
</dbReference>
<feature type="domain" description="Transglycosylase SLT" evidence="2">
    <location>
        <begin position="111"/>
        <end position="208"/>
    </location>
</feature>
<dbReference type="PANTHER" id="PTHR37423:SF2">
    <property type="entry name" value="MEMBRANE-BOUND LYTIC MUREIN TRANSGLYCOSYLASE C"/>
    <property type="match status" value="1"/>
</dbReference>
<sequence>MKRKSVITCSLMLVVCLVAKMFGYSYSTGFNKINNPLNIEATKDKVAKERSQELLSFADEMIPLGDEKIDYKMKRALKANSFRQVQTLKLHQRAERWFPVIEPVLKAYGIPEDFKYIPLVETGMARGKVSPKGAAGLWQFMPQTAKSYGLKVNSQIDERTNVYLSTVAAAKYLKDLYKVFNSWTLVAAAYNVGEGSLQRQINRQGEDNYFRLKLNRETGRYVYSLISMKEVIEKPEKYGYQINNPRKLLAYQP</sequence>
<organism evidence="3 4">
    <name type="scientific">Pedobacter aquae</name>
    <dbReference type="NCBI Taxonomy" id="2605747"/>
    <lineage>
        <taxon>Bacteria</taxon>
        <taxon>Pseudomonadati</taxon>
        <taxon>Bacteroidota</taxon>
        <taxon>Sphingobacteriia</taxon>
        <taxon>Sphingobacteriales</taxon>
        <taxon>Sphingobacteriaceae</taxon>
        <taxon>Pedobacter</taxon>
    </lineage>
</organism>
<dbReference type="AlphaFoldDB" id="A0A5C0VJQ6"/>
<dbReference type="InterPro" id="IPR008258">
    <property type="entry name" value="Transglycosylase_SLT_dom_1"/>
</dbReference>
<gene>
    <name evidence="3" type="ORF">FYC62_10270</name>
</gene>
<dbReference type="Gene3D" id="1.10.530.10">
    <property type="match status" value="1"/>
</dbReference>
<evidence type="ECO:0000313" key="4">
    <source>
        <dbReference type="Proteomes" id="UP000323653"/>
    </source>
</evidence>
<keyword evidence="4" id="KW-1185">Reference proteome</keyword>
<dbReference type="CDD" id="cd16894">
    <property type="entry name" value="MltD-like"/>
    <property type="match status" value="1"/>
</dbReference>
<protein>
    <submittedName>
        <fullName evidence="3">Lytic transglycosylase domain-containing protein</fullName>
    </submittedName>
</protein>
<dbReference type="InterPro" id="IPR023346">
    <property type="entry name" value="Lysozyme-like_dom_sf"/>
</dbReference>
<name>A0A5C0VJQ6_9SPHI</name>
<dbReference type="EMBL" id="CP043329">
    <property type="protein sequence ID" value="QEK51993.1"/>
    <property type="molecule type" value="Genomic_DNA"/>
</dbReference>
<proteinExistence type="inferred from homology"/>
<dbReference type="RefSeq" id="WP_149074863.1">
    <property type="nucleotide sequence ID" value="NZ_CP043329.1"/>
</dbReference>
<reference evidence="3 4" key="1">
    <citation type="submission" date="2019-08" db="EMBL/GenBank/DDBJ databases">
        <title>Pedobacter sp. nov., isolated from Han river, South Korea.</title>
        <authorList>
            <person name="Lee D.-H."/>
            <person name="Kim Y.-S."/>
            <person name="Hwang E.-M."/>
            <person name="Le Tran T.C."/>
            <person name="Cha C.-J."/>
        </authorList>
    </citation>
    <scope>NUCLEOTIDE SEQUENCE [LARGE SCALE GENOMIC DNA]</scope>
    <source>
        <strain evidence="3 4">CJ43</strain>
    </source>
</reference>
<accession>A0A5C0VJQ6</accession>
<dbReference type="SUPFAM" id="SSF53955">
    <property type="entry name" value="Lysozyme-like"/>
    <property type="match status" value="1"/>
</dbReference>
<evidence type="ECO:0000313" key="3">
    <source>
        <dbReference type="EMBL" id="QEK51993.1"/>
    </source>
</evidence>
<dbReference type="Pfam" id="PF01464">
    <property type="entry name" value="SLT"/>
    <property type="match status" value="1"/>
</dbReference>
<dbReference type="Proteomes" id="UP000323653">
    <property type="component" value="Chromosome"/>
</dbReference>